<protein>
    <submittedName>
        <fullName evidence="1">Uncharacterized protein</fullName>
    </submittedName>
</protein>
<comment type="caution">
    <text evidence="1">The sequence shown here is derived from an EMBL/GenBank/DDBJ whole genome shotgun (WGS) entry which is preliminary data.</text>
</comment>
<evidence type="ECO:0000313" key="1">
    <source>
        <dbReference type="EMBL" id="NEX47638.1"/>
    </source>
</evidence>
<proteinExistence type="predicted"/>
<dbReference type="AlphaFoldDB" id="A0A6B3RS65"/>
<name>A0A6B3RS65_9RHOB</name>
<dbReference type="EMBL" id="JAAIKE010000005">
    <property type="protein sequence ID" value="NEX47638.1"/>
    <property type="molecule type" value="Genomic_DNA"/>
</dbReference>
<keyword evidence="2" id="KW-1185">Reference proteome</keyword>
<organism evidence="1 2">
    <name type="scientific">Pseudotabrizicola algicola</name>
    <dbReference type="NCBI Taxonomy" id="2709381"/>
    <lineage>
        <taxon>Bacteria</taxon>
        <taxon>Pseudomonadati</taxon>
        <taxon>Pseudomonadota</taxon>
        <taxon>Alphaproteobacteria</taxon>
        <taxon>Rhodobacterales</taxon>
        <taxon>Paracoccaceae</taxon>
        <taxon>Pseudotabrizicola</taxon>
    </lineage>
</organism>
<gene>
    <name evidence="1" type="ORF">G3572_15605</name>
</gene>
<accession>A0A6B3RS65</accession>
<sequence>MEHFDRYIWEAEAHANELLDVYSEDEREVLADWLERDWQTLLPQLLDPPKVAFVYLGEDPAERDRRIARLGPDDQVLLWVQARFLALRAARAMRLAQRVLPTKGWKYRKAARHAAECVSQAPGLPSPRETATLLLPG</sequence>
<evidence type="ECO:0000313" key="2">
    <source>
        <dbReference type="Proteomes" id="UP000481421"/>
    </source>
</evidence>
<reference evidence="1 2" key="1">
    <citation type="submission" date="2020-02" db="EMBL/GenBank/DDBJ databases">
        <title>Rhodobacter algicola sp. nov., isolated from microalga culture.</title>
        <authorList>
            <person name="Park C.-Y."/>
        </authorList>
    </citation>
    <scope>NUCLEOTIDE SEQUENCE [LARGE SCALE GENOMIC DNA]</scope>
    <source>
        <strain evidence="1 2">ETT8</strain>
    </source>
</reference>
<dbReference type="RefSeq" id="WP_164613559.1">
    <property type="nucleotide sequence ID" value="NZ_JAAIKE010000005.1"/>
</dbReference>
<dbReference type="Proteomes" id="UP000481421">
    <property type="component" value="Unassembled WGS sequence"/>
</dbReference>